<proteinExistence type="predicted"/>
<evidence type="ECO:0000313" key="1">
    <source>
        <dbReference type="EMBL" id="KKN53628.1"/>
    </source>
</evidence>
<comment type="caution">
    <text evidence="1">The sequence shown here is derived from an EMBL/GenBank/DDBJ whole genome shotgun (WGS) entry which is preliminary data.</text>
</comment>
<name>A0A0F9UJ56_9ZZZZ</name>
<accession>A0A0F9UJ56</accession>
<reference evidence="1" key="1">
    <citation type="journal article" date="2015" name="Nature">
        <title>Complex archaea that bridge the gap between prokaryotes and eukaryotes.</title>
        <authorList>
            <person name="Spang A."/>
            <person name="Saw J.H."/>
            <person name="Jorgensen S.L."/>
            <person name="Zaremba-Niedzwiedzka K."/>
            <person name="Martijn J."/>
            <person name="Lind A.E."/>
            <person name="van Eijk R."/>
            <person name="Schleper C."/>
            <person name="Guy L."/>
            <person name="Ettema T.J."/>
        </authorList>
    </citation>
    <scope>NUCLEOTIDE SEQUENCE</scope>
</reference>
<organism evidence="1">
    <name type="scientific">marine sediment metagenome</name>
    <dbReference type="NCBI Taxonomy" id="412755"/>
    <lineage>
        <taxon>unclassified sequences</taxon>
        <taxon>metagenomes</taxon>
        <taxon>ecological metagenomes</taxon>
    </lineage>
</organism>
<dbReference type="EMBL" id="LAZR01000963">
    <property type="protein sequence ID" value="KKN53628.1"/>
    <property type="molecule type" value="Genomic_DNA"/>
</dbReference>
<sequence length="76" mass="8844">MPRYTRWITKELYSRQVFAINFLLSVANDDFLEIIKEGNVAGGDGNWRLIIVGDDIQLEHRESGAWQRRGFLYRGA</sequence>
<protein>
    <submittedName>
        <fullName evidence="1">Uncharacterized protein</fullName>
    </submittedName>
</protein>
<gene>
    <name evidence="1" type="ORF">LCGC14_0600590</name>
</gene>
<dbReference type="AlphaFoldDB" id="A0A0F9UJ56"/>